<proteinExistence type="predicted"/>
<accession>A0ABN9A777</accession>
<protein>
    <submittedName>
        <fullName evidence="1">Uncharacterized protein</fullName>
    </submittedName>
</protein>
<dbReference type="EMBL" id="OX460343">
    <property type="protein sequence ID" value="CAI9180821.1"/>
    <property type="molecule type" value="Genomic_DNA"/>
</dbReference>
<evidence type="ECO:0000313" key="2">
    <source>
        <dbReference type="Proteomes" id="UP001176941"/>
    </source>
</evidence>
<dbReference type="Proteomes" id="UP001176941">
    <property type="component" value="Chromosome X"/>
</dbReference>
<evidence type="ECO:0000313" key="1">
    <source>
        <dbReference type="EMBL" id="CAI9180821.1"/>
    </source>
</evidence>
<reference evidence="1" key="1">
    <citation type="submission" date="2023-04" db="EMBL/GenBank/DDBJ databases">
        <authorList>
            <consortium name="ELIXIR-Norway"/>
        </authorList>
    </citation>
    <scope>NUCLEOTIDE SEQUENCE [LARGE SCALE GENOMIC DNA]</scope>
</reference>
<keyword evidence="2" id="KW-1185">Reference proteome</keyword>
<organism evidence="1 2">
    <name type="scientific">Rangifer tarandus platyrhynchus</name>
    <name type="common">Svalbard reindeer</name>
    <dbReference type="NCBI Taxonomy" id="3082113"/>
    <lineage>
        <taxon>Eukaryota</taxon>
        <taxon>Metazoa</taxon>
        <taxon>Chordata</taxon>
        <taxon>Craniata</taxon>
        <taxon>Vertebrata</taxon>
        <taxon>Euteleostomi</taxon>
        <taxon>Mammalia</taxon>
        <taxon>Eutheria</taxon>
        <taxon>Laurasiatheria</taxon>
        <taxon>Artiodactyla</taxon>
        <taxon>Ruminantia</taxon>
        <taxon>Pecora</taxon>
        <taxon>Cervidae</taxon>
        <taxon>Odocoileinae</taxon>
        <taxon>Rangifer</taxon>
    </lineage>
</organism>
<sequence length="168" mass="18400">MMLRGYPETWSRWPKLKVYLMGLLHVKRQACFKSGHFCKEGKAEESSSNLWRLTSSGSSGGVGIAAKHYLQQTFFKAGYFCKEGKKEETEISEDLHAAAEPFDHLLSCRSVRIVGLSSSGSSGGAGIAADHHCRKVCTLPWGTIILSQLGWAASALCDTGWGWDWKGG</sequence>
<gene>
    <name evidence="1" type="ORF">MRATA1EN1_LOCUS29783</name>
</gene>
<name>A0ABN9A777_RANTA</name>